<keyword evidence="1" id="KW-0812">Transmembrane</keyword>
<gene>
    <name evidence="2" type="ORF">KE274_00140</name>
</gene>
<evidence type="ECO:0000256" key="1">
    <source>
        <dbReference type="SAM" id="Phobius"/>
    </source>
</evidence>
<organism evidence="2 3">
    <name type="scientific">Microbacterium paraoxydans</name>
    <dbReference type="NCBI Taxonomy" id="199592"/>
    <lineage>
        <taxon>Bacteria</taxon>
        <taxon>Bacillati</taxon>
        <taxon>Actinomycetota</taxon>
        <taxon>Actinomycetes</taxon>
        <taxon>Micrococcales</taxon>
        <taxon>Microbacteriaceae</taxon>
        <taxon>Microbacterium</taxon>
    </lineage>
</organism>
<comment type="caution">
    <text evidence="2">The sequence shown here is derived from an EMBL/GenBank/DDBJ whole genome shotgun (WGS) entry which is preliminary data.</text>
</comment>
<protein>
    <recommendedName>
        <fullName evidence="4">PH domain-containing protein</fullName>
    </recommendedName>
</protein>
<dbReference type="RefSeq" id="WP_211539632.1">
    <property type="nucleotide sequence ID" value="NZ_JAGTUK010000001.1"/>
</dbReference>
<keyword evidence="1" id="KW-1133">Transmembrane helix</keyword>
<feature type="transmembrane region" description="Helical" evidence="1">
    <location>
        <begin position="21"/>
        <end position="43"/>
    </location>
</feature>
<proteinExistence type="predicted"/>
<dbReference type="Proteomes" id="UP000678243">
    <property type="component" value="Unassembled WGS sequence"/>
</dbReference>
<feature type="transmembrane region" description="Helical" evidence="1">
    <location>
        <begin position="192"/>
        <end position="216"/>
    </location>
</feature>
<name>A0ABS5IHV3_9MICO</name>
<feature type="transmembrane region" description="Helical" evidence="1">
    <location>
        <begin position="222"/>
        <end position="242"/>
    </location>
</feature>
<keyword evidence="3" id="KW-1185">Reference proteome</keyword>
<sequence length="337" mass="36235">MVNQAQAVSGPLVFRRHPVRAVVGAIVLSAVLSAATLFLLPRFLPRTMPIADRGVVVLVVAIALTLAVFAGFLWFRNVRVVVTPDAVEIGRAGNRESYPRAVTGFRPRVTEHRTNGLPSGTTRALVVYSGDREITIELPGYTRATFNALMAELAPVAQPPAESPVEAARARAQLPSSFTVDAGQERRFATGLLLAALALLAVAAAVTLVALSPGFLDGELSALVLIVPFAAVAAVGLGIGAIQRFRVLRSIPARITVSRQGLRLDDVEQPFAQLRRIWMTPAGYPVRRLRLDRTDGRRTRHLLASSRVTTSPDYAELLLAVRADTAHLPGLLSLDLE</sequence>
<evidence type="ECO:0000313" key="3">
    <source>
        <dbReference type="Proteomes" id="UP000678243"/>
    </source>
</evidence>
<feature type="transmembrane region" description="Helical" evidence="1">
    <location>
        <begin position="55"/>
        <end position="75"/>
    </location>
</feature>
<accession>A0ABS5IHV3</accession>
<reference evidence="2 3" key="1">
    <citation type="submission" date="2021-04" db="EMBL/GenBank/DDBJ databases">
        <title>Whole genome analysis of root endophytic bacterium Microbacterium paraoxydans ku-mp colonizing RP-bio226 rice variety.</title>
        <authorList>
            <person name="Ulaganathan K."/>
            <person name="Latha B."/>
        </authorList>
    </citation>
    <scope>NUCLEOTIDE SEQUENCE [LARGE SCALE GENOMIC DNA]</scope>
    <source>
        <strain evidence="3">ku-mp</strain>
    </source>
</reference>
<evidence type="ECO:0008006" key="4">
    <source>
        <dbReference type="Google" id="ProtNLM"/>
    </source>
</evidence>
<evidence type="ECO:0000313" key="2">
    <source>
        <dbReference type="EMBL" id="MBS0022509.1"/>
    </source>
</evidence>
<dbReference type="EMBL" id="JAGTUK010000001">
    <property type="protein sequence ID" value="MBS0022509.1"/>
    <property type="molecule type" value="Genomic_DNA"/>
</dbReference>
<keyword evidence="1" id="KW-0472">Membrane</keyword>